<dbReference type="EMBL" id="BAAAVI010000013">
    <property type="protein sequence ID" value="GAA2863933.1"/>
    <property type="molecule type" value="Genomic_DNA"/>
</dbReference>
<keyword evidence="2" id="KW-1185">Reference proteome</keyword>
<name>A0ABN3VXJ8_9ACTN</name>
<evidence type="ECO:0008006" key="3">
    <source>
        <dbReference type="Google" id="ProtNLM"/>
    </source>
</evidence>
<dbReference type="RefSeq" id="WP_344970396.1">
    <property type="nucleotide sequence ID" value="NZ_BAAAVI010000013.1"/>
</dbReference>
<sequence>MHYDGPGATASLDLTGLTLEDLARIDSAAFRRVLSDWFLRPNVDLEASAGFDSSI</sequence>
<evidence type="ECO:0000313" key="2">
    <source>
        <dbReference type="Proteomes" id="UP001500831"/>
    </source>
</evidence>
<accession>A0ABN3VXJ8</accession>
<gene>
    <name evidence="1" type="ORF">GCM10010517_23070</name>
</gene>
<organism evidence="1 2">
    <name type="scientific">Streptosporangium fragile</name>
    <dbReference type="NCBI Taxonomy" id="46186"/>
    <lineage>
        <taxon>Bacteria</taxon>
        <taxon>Bacillati</taxon>
        <taxon>Actinomycetota</taxon>
        <taxon>Actinomycetes</taxon>
        <taxon>Streptosporangiales</taxon>
        <taxon>Streptosporangiaceae</taxon>
        <taxon>Streptosporangium</taxon>
    </lineage>
</organism>
<comment type="caution">
    <text evidence="1">The sequence shown here is derived from an EMBL/GenBank/DDBJ whole genome shotgun (WGS) entry which is preliminary data.</text>
</comment>
<protein>
    <recommendedName>
        <fullName evidence="3">FXSXX-COOH protein</fullName>
    </recommendedName>
</protein>
<dbReference type="Proteomes" id="UP001500831">
    <property type="component" value="Unassembled WGS sequence"/>
</dbReference>
<evidence type="ECO:0000313" key="1">
    <source>
        <dbReference type="EMBL" id="GAA2863933.1"/>
    </source>
</evidence>
<reference evidence="1 2" key="1">
    <citation type="journal article" date="2019" name="Int. J. Syst. Evol. Microbiol.">
        <title>The Global Catalogue of Microorganisms (GCM) 10K type strain sequencing project: providing services to taxonomists for standard genome sequencing and annotation.</title>
        <authorList>
            <consortium name="The Broad Institute Genomics Platform"/>
            <consortium name="The Broad Institute Genome Sequencing Center for Infectious Disease"/>
            <person name="Wu L."/>
            <person name="Ma J."/>
        </authorList>
    </citation>
    <scope>NUCLEOTIDE SEQUENCE [LARGE SCALE GENOMIC DNA]</scope>
    <source>
        <strain evidence="1 2">JCM 6242</strain>
    </source>
</reference>
<proteinExistence type="predicted"/>